<dbReference type="EMBL" id="VSRR010006789">
    <property type="protein sequence ID" value="MPC45568.1"/>
    <property type="molecule type" value="Genomic_DNA"/>
</dbReference>
<name>A0A5B7FKX7_PORTR</name>
<organism evidence="2 3">
    <name type="scientific">Portunus trituberculatus</name>
    <name type="common">Swimming crab</name>
    <name type="synonym">Neptunus trituberculatus</name>
    <dbReference type="NCBI Taxonomy" id="210409"/>
    <lineage>
        <taxon>Eukaryota</taxon>
        <taxon>Metazoa</taxon>
        <taxon>Ecdysozoa</taxon>
        <taxon>Arthropoda</taxon>
        <taxon>Crustacea</taxon>
        <taxon>Multicrustacea</taxon>
        <taxon>Malacostraca</taxon>
        <taxon>Eumalacostraca</taxon>
        <taxon>Eucarida</taxon>
        <taxon>Decapoda</taxon>
        <taxon>Pleocyemata</taxon>
        <taxon>Brachyura</taxon>
        <taxon>Eubrachyura</taxon>
        <taxon>Portunoidea</taxon>
        <taxon>Portunidae</taxon>
        <taxon>Portuninae</taxon>
        <taxon>Portunus</taxon>
    </lineage>
</organism>
<reference evidence="2 3" key="1">
    <citation type="submission" date="2019-05" db="EMBL/GenBank/DDBJ databases">
        <title>Another draft genome of Portunus trituberculatus and its Hox gene families provides insights of decapod evolution.</title>
        <authorList>
            <person name="Jeong J.-H."/>
            <person name="Song I."/>
            <person name="Kim S."/>
            <person name="Choi T."/>
            <person name="Kim D."/>
            <person name="Ryu S."/>
            <person name="Kim W."/>
        </authorList>
    </citation>
    <scope>NUCLEOTIDE SEQUENCE [LARGE SCALE GENOMIC DNA]</scope>
    <source>
        <tissue evidence="2">Muscle</tissue>
    </source>
</reference>
<evidence type="ECO:0000313" key="3">
    <source>
        <dbReference type="Proteomes" id="UP000324222"/>
    </source>
</evidence>
<proteinExistence type="predicted"/>
<evidence type="ECO:0000313" key="2">
    <source>
        <dbReference type="EMBL" id="MPC45568.1"/>
    </source>
</evidence>
<dbReference type="AlphaFoldDB" id="A0A5B7FKX7"/>
<feature type="region of interest" description="Disordered" evidence="1">
    <location>
        <begin position="1"/>
        <end position="31"/>
    </location>
</feature>
<keyword evidence="3" id="KW-1185">Reference proteome</keyword>
<dbReference type="OrthoDB" id="6368698at2759"/>
<sequence>MVGFEPTHGRLPDPTLTTLSNKPLPPQHTTSMDVFINPQDVSVGGDQTRRVLRGAAGEPEHRGGAAAPGRCCQGVEQLPAPWGATVLETRPAPGNSNRSVALLGEALSHALRVRRASWCVVVVVVSDNIFFLVKWAELGIESGLLAWPTRVVAITGLPTTRLHRIHLAYSHANSVVVVSNGNTPPRCTVWVHQPFSPPNARAAQVASWSPLRGLSLVPRKILFPDKFHK</sequence>
<dbReference type="Proteomes" id="UP000324222">
    <property type="component" value="Unassembled WGS sequence"/>
</dbReference>
<gene>
    <name evidence="2" type="ORF">E2C01_039271</name>
</gene>
<feature type="compositionally biased region" description="Polar residues" evidence="1">
    <location>
        <begin position="15"/>
        <end position="31"/>
    </location>
</feature>
<accession>A0A5B7FKX7</accession>
<evidence type="ECO:0000256" key="1">
    <source>
        <dbReference type="SAM" id="MobiDB-lite"/>
    </source>
</evidence>
<comment type="caution">
    <text evidence="2">The sequence shown here is derived from an EMBL/GenBank/DDBJ whole genome shotgun (WGS) entry which is preliminary data.</text>
</comment>
<protein>
    <submittedName>
        <fullName evidence="2">Uncharacterized protein</fullName>
    </submittedName>
</protein>